<name>A0A6L8KCJ0_9BURK</name>
<dbReference type="EMBL" id="WWCN01000003">
    <property type="protein sequence ID" value="MYM22151.1"/>
    <property type="molecule type" value="Genomic_DNA"/>
</dbReference>
<evidence type="ECO:0000313" key="1">
    <source>
        <dbReference type="EMBL" id="MYM22151.1"/>
    </source>
</evidence>
<keyword evidence="2" id="KW-1185">Reference proteome</keyword>
<proteinExistence type="predicted"/>
<sequence length="292" mass="33463">MAIAGELSDASKKWNTLSRDVLINRFGTLDAVAQRLKKIASGFYSFPCETEIKDYRIILELLSQGEIRENPENQSLFGNYPKERATAIAFLLPSNAATLKAELEDYKKAQAWELSRKCEVVGLSPKNPTYSMTRFSAREEYLDYYANSSFSTNVQKLINAFQDESELRLSMRLDVLKSLKGAQILVEDDLIQEQVIDIVMSLSTWQFARILVQVNEICENLNLKISGNVIDEKTQEYIGNLPFGIQLKTARLDDQRFRFYIPSRSWIPPFRIRKKNSKIELTIFNILPALLA</sequence>
<comment type="caution">
    <text evidence="1">The sequence shown here is derived from an EMBL/GenBank/DDBJ whole genome shotgun (WGS) entry which is preliminary data.</text>
</comment>
<organism evidence="1 2">
    <name type="scientific">Duganella flavida</name>
    <dbReference type="NCBI Taxonomy" id="2692175"/>
    <lineage>
        <taxon>Bacteria</taxon>
        <taxon>Pseudomonadati</taxon>
        <taxon>Pseudomonadota</taxon>
        <taxon>Betaproteobacteria</taxon>
        <taxon>Burkholderiales</taxon>
        <taxon>Oxalobacteraceae</taxon>
        <taxon>Telluria group</taxon>
        <taxon>Duganella</taxon>
    </lineage>
</organism>
<gene>
    <name evidence="1" type="ORF">GTP46_05775</name>
</gene>
<reference evidence="1 2" key="1">
    <citation type="submission" date="2019-12" db="EMBL/GenBank/DDBJ databases">
        <title>Novel species isolated from a subtropical stream in China.</title>
        <authorList>
            <person name="Lu H."/>
        </authorList>
    </citation>
    <scope>NUCLEOTIDE SEQUENCE [LARGE SCALE GENOMIC DNA]</scope>
    <source>
        <strain evidence="1 2">FT135W</strain>
    </source>
</reference>
<dbReference type="Proteomes" id="UP000479335">
    <property type="component" value="Unassembled WGS sequence"/>
</dbReference>
<evidence type="ECO:0000313" key="2">
    <source>
        <dbReference type="Proteomes" id="UP000479335"/>
    </source>
</evidence>
<dbReference type="AlphaFoldDB" id="A0A6L8KCJ0"/>
<accession>A0A6L8KCJ0</accession>
<protein>
    <submittedName>
        <fullName evidence="1">Uncharacterized protein</fullName>
    </submittedName>
</protein>
<dbReference type="RefSeq" id="WP_161005667.1">
    <property type="nucleotide sequence ID" value="NZ_WWCN01000003.1"/>
</dbReference>